<dbReference type="EMBL" id="CP036268">
    <property type="protein sequence ID" value="QDT36045.1"/>
    <property type="molecule type" value="Genomic_DNA"/>
</dbReference>
<protein>
    <submittedName>
        <fullName evidence="1">Uncharacterized protein</fullName>
    </submittedName>
</protein>
<evidence type="ECO:0000313" key="1">
    <source>
        <dbReference type="EMBL" id="QDT36045.1"/>
    </source>
</evidence>
<dbReference type="AlphaFoldDB" id="A0A517QWJ7"/>
<keyword evidence="2" id="KW-1185">Reference proteome</keyword>
<name>A0A517QWJ7_9PLAN</name>
<reference evidence="1 2" key="1">
    <citation type="submission" date="2019-02" db="EMBL/GenBank/DDBJ databases">
        <title>Deep-cultivation of Planctomycetes and their phenomic and genomic characterization uncovers novel biology.</title>
        <authorList>
            <person name="Wiegand S."/>
            <person name="Jogler M."/>
            <person name="Boedeker C."/>
            <person name="Pinto D."/>
            <person name="Vollmers J."/>
            <person name="Rivas-Marin E."/>
            <person name="Kohn T."/>
            <person name="Peeters S.H."/>
            <person name="Heuer A."/>
            <person name="Rast P."/>
            <person name="Oberbeckmann S."/>
            <person name="Bunk B."/>
            <person name="Jeske O."/>
            <person name="Meyerdierks A."/>
            <person name="Storesund J.E."/>
            <person name="Kallscheuer N."/>
            <person name="Luecker S."/>
            <person name="Lage O.M."/>
            <person name="Pohl T."/>
            <person name="Merkel B.J."/>
            <person name="Hornburger P."/>
            <person name="Mueller R.-W."/>
            <person name="Bruemmer F."/>
            <person name="Labrenz M."/>
            <person name="Spormann A.M."/>
            <person name="Op den Camp H."/>
            <person name="Overmann J."/>
            <person name="Amann R."/>
            <person name="Jetten M.S.M."/>
            <person name="Mascher T."/>
            <person name="Medema M.H."/>
            <person name="Devos D.P."/>
            <person name="Kaster A.-K."/>
            <person name="Ovreas L."/>
            <person name="Rohde M."/>
            <person name="Galperin M.Y."/>
            <person name="Jogler C."/>
        </authorList>
    </citation>
    <scope>NUCLEOTIDE SEQUENCE [LARGE SCALE GENOMIC DNA]</scope>
    <source>
        <strain evidence="1 2">Pan189</strain>
    </source>
</reference>
<accession>A0A517QWJ7</accession>
<organism evidence="1 2">
    <name type="scientific">Stratiformator vulcanicus</name>
    <dbReference type="NCBI Taxonomy" id="2527980"/>
    <lineage>
        <taxon>Bacteria</taxon>
        <taxon>Pseudomonadati</taxon>
        <taxon>Planctomycetota</taxon>
        <taxon>Planctomycetia</taxon>
        <taxon>Planctomycetales</taxon>
        <taxon>Planctomycetaceae</taxon>
        <taxon>Stratiformator</taxon>
    </lineage>
</organism>
<sequence>MRSKSYATAQEPELVFRAFQFTKLLEINLQLEEECRTTTCHHP</sequence>
<gene>
    <name evidence="1" type="ORF">Pan189_04000</name>
</gene>
<dbReference type="Proteomes" id="UP000317318">
    <property type="component" value="Chromosome"/>
</dbReference>
<dbReference type="KEGG" id="svp:Pan189_04000"/>
<proteinExistence type="predicted"/>
<evidence type="ECO:0000313" key="2">
    <source>
        <dbReference type="Proteomes" id="UP000317318"/>
    </source>
</evidence>